<gene>
    <name evidence="1" type="ORF">ANCCAN_07544</name>
</gene>
<dbReference type="OrthoDB" id="5875723at2759"/>
<comment type="caution">
    <text evidence="1">The sequence shown here is derived from an EMBL/GenBank/DDBJ whole genome shotgun (WGS) entry which is preliminary data.</text>
</comment>
<protein>
    <submittedName>
        <fullName evidence="1">Uncharacterized protein</fullName>
    </submittedName>
</protein>
<sequence length="212" mass="23766">MNQPDSQRVCGQTRYSTTNPFQCLAHKNAGFRNFTTSYSEIPLRERMAGSDVSTASEEGKALTLEKRTRLESAFPDENDNDSISRNLIPVTPISHLPEKAAQTASSPKPAASDQITTVTTVQNNDNSPQESSVLDCLVFPETNDELRSYLDFIRKAVAVHHLQRGVLLEMKDILKDLHEAVTAKWVDYVLMYIPEVSVMPYDGQIFMAWKGK</sequence>
<evidence type="ECO:0000313" key="2">
    <source>
        <dbReference type="Proteomes" id="UP000252519"/>
    </source>
</evidence>
<dbReference type="EMBL" id="JOJR01000079">
    <property type="protein sequence ID" value="RCN46456.1"/>
    <property type="molecule type" value="Genomic_DNA"/>
</dbReference>
<reference evidence="1 2" key="1">
    <citation type="submission" date="2014-10" db="EMBL/GenBank/DDBJ databases">
        <title>Draft genome of the hookworm Ancylostoma caninum.</title>
        <authorList>
            <person name="Mitreva M."/>
        </authorList>
    </citation>
    <scope>NUCLEOTIDE SEQUENCE [LARGE SCALE GENOMIC DNA]</scope>
    <source>
        <strain evidence="1 2">Baltimore</strain>
    </source>
</reference>
<dbReference type="Proteomes" id="UP000252519">
    <property type="component" value="Unassembled WGS sequence"/>
</dbReference>
<name>A0A368GQ16_ANCCA</name>
<dbReference type="AlphaFoldDB" id="A0A368GQ16"/>
<accession>A0A368GQ16</accession>
<proteinExistence type="predicted"/>
<organism evidence="1 2">
    <name type="scientific">Ancylostoma caninum</name>
    <name type="common">Dog hookworm</name>
    <dbReference type="NCBI Taxonomy" id="29170"/>
    <lineage>
        <taxon>Eukaryota</taxon>
        <taxon>Metazoa</taxon>
        <taxon>Ecdysozoa</taxon>
        <taxon>Nematoda</taxon>
        <taxon>Chromadorea</taxon>
        <taxon>Rhabditida</taxon>
        <taxon>Rhabditina</taxon>
        <taxon>Rhabditomorpha</taxon>
        <taxon>Strongyloidea</taxon>
        <taxon>Ancylostomatidae</taxon>
        <taxon>Ancylostomatinae</taxon>
        <taxon>Ancylostoma</taxon>
    </lineage>
</organism>
<keyword evidence="2" id="KW-1185">Reference proteome</keyword>
<evidence type="ECO:0000313" key="1">
    <source>
        <dbReference type="EMBL" id="RCN46456.1"/>
    </source>
</evidence>